<feature type="transmembrane region" description="Helical" evidence="1">
    <location>
        <begin position="46"/>
        <end position="65"/>
    </location>
</feature>
<gene>
    <name evidence="2" type="ORF">ACFP0N_29025</name>
</gene>
<keyword evidence="3" id="KW-1185">Reference proteome</keyword>
<keyword evidence="1" id="KW-0472">Membrane</keyword>
<dbReference type="EMBL" id="JBHSOD010000049">
    <property type="protein sequence ID" value="MFC5889019.1"/>
    <property type="molecule type" value="Genomic_DNA"/>
</dbReference>
<name>A0ABW1F526_9ACTN</name>
<proteinExistence type="predicted"/>
<dbReference type="RefSeq" id="WP_313762215.1">
    <property type="nucleotide sequence ID" value="NZ_BAAAVH010000009.1"/>
</dbReference>
<dbReference type="Proteomes" id="UP001596067">
    <property type="component" value="Unassembled WGS sequence"/>
</dbReference>
<evidence type="ECO:0000313" key="2">
    <source>
        <dbReference type="EMBL" id="MFC5889019.1"/>
    </source>
</evidence>
<protein>
    <submittedName>
        <fullName evidence="2">Uncharacterized protein</fullName>
    </submittedName>
</protein>
<keyword evidence="1" id="KW-0812">Transmembrane</keyword>
<reference evidence="3" key="1">
    <citation type="journal article" date="2019" name="Int. J. Syst. Evol. Microbiol.">
        <title>The Global Catalogue of Microorganisms (GCM) 10K type strain sequencing project: providing services to taxonomists for standard genome sequencing and annotation.</title>
        <authorList>
            <consortium name="The Broad Institute Genomics Platform"/>
            <consortium name="The Broad Institute Genome Sequencing Center for Infectious Disease"/>
            <person name="Wu L."/>
            <person name="Ma J."/>
        </authorList>
    </citation>
    <scope>NUCLEOTIDE SEQUENCE [LARGE SCALE GENOMIC DNA]</scope>
    <source>
        <strain evidence="3">CGMCC 4.1469</strain>
    </source>
</reference>
<comment type="caution">
    <text evidence="2">The sequence shown here is derived from an EMBL/GenBank/DDBJ whole genome shotgun (WGS) entry which is preliminary data.</text>
</comment>
<accession>A0ABW1F526</accession>
<sequence>MKNLLGFVSFALVVGGISGLLSDHLWGLHVFGFVKYLVPDGHRTAGYLVLIVLGVALAVGTDRIGRRPQG</sequence>
<evidence type="ECO:0000256" key="1">
    <source>
        <dbReference type="SAM" id="Phobius"/>
    </source>
</evidence>
<organism evidence="2 3">
    <name type="scientific">Kitasatospora aburaviensis</name>
    <dbReference type="NCBI Taxonomy" id="67265"/>
    <lineage>
        <taxon>Bacteria</taxon>
        <taxon>Bacillati</taxon>
        <taxon>Actinomycetota</taxon>
        <taxon>Actinomycetes</taxon>
        <taxon>Kitasatosporales</taxon>
        <taxon>Streptomycetaceae</taxon>
        <taxon>Kitasatospora</taxon>
    </lineage>
</organism>
<keyword evidence="1" id="KW-1133">Transmembrane helix</keyword>
<evidence type="ECO:0000313" key="3">
    <source>
        <dbReference type="Proteomes" id="UP001596067"/>
    </source>
</evidence>